<keyword evidence="8 13" id="KW-0472">Membrane</keyword>
<keyword evidence="6 13" id="KW-1133">Transmembrane helix</keyword>
<evidence type="ECO:0000256" key="12">
    <source>
        <dbReference type="ARBA" id="ARBA00023224"/>
    </source>
</evidence>
<keyword evidence="9" id="KW-1015">Disulfide bond</keyword>
<dbReference type="GeneTree" id="ENSGT01030000234640"/>
<evidence type="ECO:0000256" key="7">
    <source>
        <dbReference type="ARBA" id="ARBA00023040"/>
    </source>
</evidence>
<evidence type="ECO:0000256" key="1">
    <source>
        <dbReference type="ARBA" id="ARBA00004651"/>
    </source>
</evidence>
<evidence type="ECO:0000256" key="5">
    <source>
        <dbReference type="ARBA" id="ARBA00022725"/>
    </source>
</evidence>
<dbReference type="Gene3D" id="1.20.1070.10">
    <property type="entry name" value="Rhodopsin 7-helix transmembrane proteins"/>
    <property type="match status" value="1"/>
</dbReference>
<evidence type="ECO:0000259" key="14">
    <source>
        <dbReference type="PROSITE" id="PS50262"/>
    </source>
</evidence>
<keyword evidence="3" id="KW-0716">Sensory transduction</keyword>
<dbReference type="InterPro" id="IPR000276">
    <property type="entry name" value="GPCR_Rhodpsn"/>
</dbReference>
<dbReference type="GO" id="GO:0005886">
    <property type="term" value="C:plasma membrane"/>
    <property type="evidence" value="ECO:0007669"/>
    <property type="project" value="UniProtKB-SubCell"/>
</dbReference>
<reference evidence="15" key="2">
    <citation type="submission" date="2025-08" db="UniProtKB">
        <authorList>
            <consortium name="Ensembl"/>
        </authorList>
    </citation>
    <scope>IDENTIFICATION</scope>
</reference>
<keyword evidence="16" id="KW-1185">Reference proteome</keyword>
<evidence type="ECO:0000256" key="9">
    <source>
        <dbReference type="ARBA" id="ARBA00023157"/>
    </source>
</evidence>
<evidence type="ECO:0000256" key="6">
    <source>
        <dbReference type="ARBA" id="ARBA00022989"/>
    </source>
</evidence>
<feature type="transmembrane region" description="Helical" evidence="13">
    <location>
        <begin position="57"/>
        <end position="76"/>
    </location>
</feature>
<dbReference type="Proteomes" id="UP001501920">
    <property type="component" value="Chromosome 2"/>
</dbReference>
<feature type="transmembrane region" description="Helical" evidence="13">
    <location>
        <begin position="96"/>
        <end position="118"/>
    </location>
</feature>
<dbReference type="AlphaFoldDB" id="A0A3B4BQT9"/>
<feature type="transmembrane region" description="Helical" evidence="13">
    <location>
        <begin position="237"/>
        <end position="256"/>
    </location>
</feature>
<feature type="transmembrane region" description="Helical" evidence="13">
    <location>
        <begin position="23"/>
        <end position="48"/>
    </location>
</feature>
<evidence type="ECO:0000256" key="3">
    <source>
        <dbReference type="ARBA" id="ARBA00022606"/>
    </source>
</evidence>
<evidence type="ECO:0000256" key="4">
    <source>
        <dbReference type="ARBA" id="ARBA00022692"/>
    </source>
</evidence>
<keyword evidence="4 13" id="KW-0812">Transmembrane</keyword>
<keyword evidence="10" id="KW-0675">Receptor</keyword>
<protein>
    <recommendedName>
        <fullName evidence="14">G-protein coupled receptors family 1 profile domain-containing protein</fullName>
    </recommendedName>
</protein>
<dbReference type="InterPro" id="IPR017452">
    <property type="entry name" value="GPCR_Rhodpsn_7TM"/>
</dbReference>
<feature type="domain" description="G-protein coupled receptors family 1 profile" evidence="14">
    <location>
        <begin position="39"/>
        <end position="238"/>
    </location>
</feature>
<dbReference type="PROSITE" id="PS50262">
    <property type="entry name" value="G_PROTEIN_RECEP_F1_2"/>
    <property type="match status" value="1"/>
</dbReference>
<reference evidence="15 16" key="1">
    <citation type="submission" date="2020-10" db="EMBL/GenBank/DDBJ databases">
        <title>Pygocentrus nattereri (red-bellied piranha) genome, fPygNat1, primary haplotype.</title>
        <authorList>
            <person name="Myers G."/>
            <person name="Meyer A."/>
            <person name="Karagic N."/>
            <person name="Pippel M."/>
            <person name="Winkler S."/>
            <person name="Tracey A."/>
            <person name="Wood J."/>
            <person name="Formenti G."/>
            <person name="Howe K."/>
            <person name="Fedrigo O."/>
            <person name="Jarvis E.D."/>
        </authorList>
    </citation>
    <scope>NUCLEOTIDE SEQUENCE [LARGE SCALE GENOMIC DNA]</scope>
</reference>
<dbReference type="PANTHER" id="PTHR26451">
    <property type="entry name" value="G_PROTEIN_RECEP_F1_2 DOMAIN-CONTAINING PROTEIN"/>
    <property type="match status" value="1"/>
</dbReference>
<proteinExistence type="predicted"/>
<evidence type="ECO:0000256" key="10">
    <source>
        <dbReference type="ARBA" id="ARBA00023170"/>
    </source>
</evidence>
<evidence type="ECO:0000313" key="16">
    <source>
        <dbReference type="Proteomes" id="UP001501920"/>
    </source>
</evidence>
<accession>A0A3B4BQT9</accession>
<dbReference type="GO" id="GO:0005549">
    <property type="term" value="F:odorant binding"/>
    <property type="evidence" value="ECO:0007669"/>
    <property type="project" value="TreeGrafter"/>
</dbReference>
<evidence type="ECO:0000256" key="8">
    <source>
        <dbReference type="ARBA" id="ARBA00023136"/>
    </source>
</evidence>
<reference evidence="15" key="3">
    <citation type="submission" date="2025-09" db="UniProtKB">
        <authorList>
            <consortium name="Ensembl"/>
        </authorList>
    </citation>
    <scope>IDENTIFICATION</scope>
</reference>
<dbReference type="GO" id="GO:0004930">
    <property type="term" value="F:G protein-coupled receptor activity"/>
    <property type="evidence" value="ECO:0007669"/>
    <property type="project" value="UniProtKB-KW"/>
</dbReference>
<dbReference type="GO" id="GO:0004984">
    <property type="term" value="F:olfactory receptor activity"/>
    <property type="evidence" value="ECO:0007669"/>
    <property type="project" value="InterPro"/>
</dbReference>
<dbReference type="Ensembl" id="ENSPNAT00000012994.2">
    <property type="protein sequence ID" value="ENSPNAP00000000945.2"/>
    <property type="gene ID" value="ENSPNAG00000000502.2"/>
</dbReference>
<comment type="subcellular location">
    <subcellularLocation>
        <location evidence="1">Cell membrane</location>
        <topology evidence="1">Multi-pass membrane protein</topology>
    </subcellularLocation>
</comment>
<feature type="transmembrane region" description="Helical" evidence="13">
    <location>
        <begin position="194"/>
        <end position="216"/>
    </location>
</feature>
<sequence>MENANNVTCLTLEGHVELQKYRYTYFMITFTVCVLIVCCNSVVIAVIYTNNHLHEPMYIFIAALLCNALFGATALYPKLLIDLLSERQVTYYHTCLLQAFCIYIYAAAEFTLLSAMAYDRYVSICKPLQYSTLLKIYTLKKLLFVCWFLPCSENSVGIILTSRLPLCKFTLNRIYCENYSVIKLSCGDTSVNNLYGLFVFSVAMFSAAIFIIYSYIRILAVCLRNSKDFRRKALQTCLPFHFHYFFIEFLIIPPLFNPIIYGLKMHEILKRIQMLFSWKNGTRVFFLNFSVQ</sequence>
<dbReference type="PROSITE" id="PS00237">
    <property type="entry name" value="G_PROTEIN_RECEP_F1_1"/>
    <property type="match status" value="1"/>
</dbReference>
<evidence type="ECO:0000256" key="11">
    <source>
        <dbReference type="ARBA" id="ARBA00023180"/>
    </source>
</evidence>
<dbReference type="FunFam" id="1.20.1070.10:FF:000024">
    <property type="entry name" value="Olfactory receptor"/>
    <property type="match status" value="1"/>
</dbReference>
<evidence type="ECO:0000256" key="2">
    <source>
        <dbReference type="ARBA" id="ARBA00022475"/>
    </source>
</evidence>
<dbReference type="InterPro" id="IPR052921">
    <property type="entry name" value="GPCR1_Superfamily_Member"/>
</dbReference>
<keyword evidence="7" id="KW-0297">G-protein coupled receptor</keyword>
<organism evidence="15 16">
    <name type="scientific">Pygocentrus nattereri</name>
    <name type="common">Red-bellied piranha</name>
    <dbReference type="NCBI Taxonomy" id="42514"/>
    <lineage>
        <taxon>Eukaryota</taxon>
        <taxon>Metazoa</taxon>
        <taxon>Chordata</taxon>
        <taxon>Craniata</taxon>
        <taxon>Vertebrata</taxon>
        <taxon>Euteleostomi</taxon>
        <taxon>Actinopterygii</taxon>
        <taxon>Neopterygii</taxon>
        <taxon>Teleostei</taxon>
        <taxon>Ostariophysi</taxon>
        <taxon>Characiformes</taxon>
        <taxon>Characoidei</taxon>
        <taxon>Pygocentrus</taxon>
    </lineage>
</organism>
<dbReference type="OMA" id="CENYSVI"/>
<dbReference type="Pfam" id="PF13853">
    <property type="entry name" value="7tm_4"/>
    <property type="match status" value="1"/>
</dbReference>
<keyword evidence="11" id="KW-0325">Glycoprotein</keyword>
<dbReference type="InterPro" id="IPR000725">
    <property type="entry name" value="Olfact_rcpt"/>
</dbReference>
<evidence type="ECO:0000313" key="15">
    <source>
        <dbReference type="Ensembl" id="ENSPNAP00000000945.2"/>
    </source>
</evidence>
<keyword evidence="2" id="KW-1003">Cell membrane</keyword>
<keyword evidence="5" id="KW-0552">Olfaction</keyword>
<name>A0A3B4BQT9_PYGNA</name>
<dbReference type="PANTHER" id="PTHR26451:SF860">
    <property type="entry name" value="ODORANT RECEPTOR-RELATED"/>
    <property type="match status" value="1"/>
</dbReference>
<keyword evidence="12" id="KW-0807">Transducer</keyword>
<dbReference type="SUPFAM" id="SSF81321">
    <property type="entry name" value="Family A G protein-coupled receptor-like"/>
    <property type="match status" value="1"/>
</dbReference>
<evidence type="ECO:0000256" key="13">
    <source>
        <dbReference type="SAM" id="Phobius"/>
    </source>
</evidence>